<protein>
    <recommendedName>
        <fullName evidence="5">Cullin family profile domain-containing protein</fullName>
    </recommendedName>
</protein>
<dbReference type="PROSITE" id="PS50069">
    <property type="entry name" value="CULLIN_2"/>
    <property type="match status" value="1"/>
</dbReference>
<dbReference type="InterPro" id="IPR016158">
    <property type="entry name" value="Cullin_homology"/>
</dbReference>
<dbReference type="OMA" id="QEVCVES"/>
<evidence type="ECO:0000259" key="5">
    <source>
        <dbReference type="PROSITE" id="PS50069"/>
    </source>
</evidence>
<name>A0A8D0FXW5_SPHPU</name>
<dbReference type="UniPathway" id="UPA00143"/>
<evidence type="ECO:0000313" key="6">
    <source>
        <dbReference type="Ensembl" id="ENSSPUP00000000301.1"/>
    </source>
</evidence>
<dbReference type="SUPFAM" id="SSF75632">
    <property type="entry name" value="Cullin homology domain"/>
    <property type="match status" value="1"/>
</dbReference>
<comment type="similarity">
    <text evidence="4">Belongs to the cullin family.</text>
</comment>
<comment type="pathway">
    <text evidence="1">Protein modification; protein ubiquitination.</text>
</comment>
<dbReference type="GO" id="GO:0006511">
    <property type="term" value="P:ubiquitin-dependent protein catabolic process"/>
    <property type="evidence" value="ECO:0007669"/>
    <property type="project" value="InterPro"/>
</dbReference>
<dbReference type="Pfam" id="PF26557">
    <property type="entry name" value="Cullin_AB"/>
    <property type="match status" value="1"/>
</dbReference>
<reference evidence="6" key="1">
    <citation type="submission" date="2025-08" db="UniProtKB">
        <authorList>
            <consortium name="Ensembl"/>
        </authorList>
    </citation>
    <scope>IDENTIFICATION</scope>
</reference>
<dbReference type="GO" id="GO:0016567">
    <property type="term" value="P:protein ubiquitination"/>
    <property type="evidence" value="ECO:0007669"/>
    <property type="project" value="UniProtKB-UniPathway"/>
</dbReference>
<dbReference type="InterPro" id="IPR036388">
    <property type="entry name" value="WH-like_DNA-bd_sf"/>
</dbReference>
<keyword evidence="7" id="KW-1185">Reference proteome</keyword>
<organism evidence="6 7">
    <name type="scientific">Sphenodon punctatus</name>
    <name type="common">Tuatara</name>
    <name type="synonym">Hatteria punctata</name>
    <dbReference type="NCBI Taxonomy" id="8508"/>
    <lineage>
        <taxon>Eukaryota</taxon>
        <taxon>Metazoa</taxon>
        <taxon>Chordata</taxon>
        <taxon>Craniata</taxon>
        <taxon>Vertebrata</taxon>
        <taxon>Euteleostomi</taxon>
        <taxon>Lepidosauria</taxon>
        <taxon>Sphenodontia</taxon>
        <taxon>Sphenodontidae</taxon>
        <taxon>Sphenodon</taxon>
    </lineage>
</organism>
<dbReference type="Gene3D" id="3.30.230.130">
    <property type="entry name" value="Cullin, Chain C, Domain 2"/>
    <property type="match status" value="1"/>
</dbReference>
<evidence type="ECO:0000256" key="3">
    <source>
        <dbReference type="ARBA" id="ARBA00022843"/>
    </source>
</evidence>
<keyword evidence="2" id="KW-1017">Isopeptide bond</keyword>
<proteinExistence type="inferred from homology"/>
<dbReference type="PANTHER" id="PTHR22771:SF4">
    <property type="entry name" value="CULLIN 7-RELATED"/>
    <property type="match status" value="1"/>
</dbReference>
<sequence>MPVKKPSSMTGITQCWRGVVQQQVKRFLESSWQAPDFVERYRSIYLRLRNAMEELFGQQTSFTLALRHGFSGGLLQLSFLTAMHVSEQFARYIDLRIQESCADAGNVETLRHLQQSLESILFLSGLELANTFEHFYRYYLGDRLLTQGKTWLECAVVEHIGLCFPNRFPQQMLMNLSESEELQQQFHLFQLQQLDKRLLEIDQDGENEEEEEMMEEEPSWPEEEPKVKVLALSPRCWTISPLCYLEDPGKYFPQSLSQHLGKFANFYTQSQSRFGLEHTKPRRLQWTWLGHAELRYHDCTLHVSTLQMYILLRFNSTEEVPVETVLQATGLSPVLLSHALKPLMEGDGILTQSLPHGGVLRLNEAALTRASCQRLWLLPKQTYLNVEQDEGSALERKRNIICCLIIQILKKEKELHIDNLVFKVIDSCQKMESGSALKFLSLCCSSTEVLSCILHLLNQGYVRRHHDSPQMLEYISTEPAASTPPKNQTPVAFQTVEIKKVPNVVLPERKQTFSTFR</sequence>
<evidence type="ECO:0000256" key="4">
    <source>
        <dbReference type="PROSITE-ProRule" id="PRU00330"/>
    </source>
</evidence>
<dbReference type="SUPFAM" id="SSF46785">
    <property type="entry name" value="Winged helix' DNA-binding domain"/>
    <property type="match status" value="1"/>
</dbReference>
<reference evidence="6" key="2">
    <citation type="submission" date="2025-09" db="UniProtKB">
        <authorList>
            <consortium name="Ensembl"/>
        </authorList>
    </citation>
    <scope>IDENTIFICATION</scope>
</reference>
<dbReference type="InterPro" id="IPR045093">
    <property type="entry name" value="Cullin"/>
</dbReference>
<evidence type="ECO:0000313" key="7">
    <source>
        <dbReference type="Proteomes" id="UP000694392"/>
    </source>
</evidence>
<keyword evidence="3" id="KW-0832">Ubl conjugation</keyword>
<dbReference type="Ensembl" id="ENSSPUT00000000325.1">
    <property type="protein sequence ID" value="ENSSPUP00000000301.1"/>
    <property type="gene ID" value="ENSSPUG00000000260.1"/>
</dbReference>
<dbReference type="GeneTree" id="ENSGT00940000153954"/>
<dbReference type="InterPro" id="IPR059120">
    <property type="entry name" value="Cullin-like_AB"/>
</dbReference>
<dbReference type="InterPro" id="IPR036390">
    <property type="entry name" value="WH_DNA-bd_sf"/>
</dbReference>
<dbReference type="InterPro" id="IPR019559">
    <property type="entry name" value="Cullin_neddylation_domain"/>
</dbReference>
<dbReference type="GO" id="GO:0031625">
    <property type="term" value="F:ubiquitin protein ligase binding"/>
    <property type="evidence" value="ECO:0007669"/>
    <property type="project" value="InterPro"/>
</dbReference>
<accession>A0A8D0FXW5</accession>
<dbReference type="AlphaFoldDB" id="A0A8D0FXW5"/>
<dbReference type="PANTHER" id="PTHR22771">
    <property type="entry name" value="CULLIN AND GALACTOSE-BINDING DOMAIN-CONTAINING"/>
    <property type="match status" value="1"/>
</dbReference>
<dbReference type="InterPro" id="IPR036317">
    <property type="entry name" value="Cullin_homology_sf"/>
</dbReference>
<dbReference type="SMART" id="SM00884">
    <property type="entry name" value="Cullin_Nedd8"/>
    <property type="match status" value="1"/>
</dbReference>
<feature type="domain" description="Cullin family profile" evidence="5">
    <location>
        <begin position="84"/>
        <end position="344"/>
    </location>
</feature>
<evidence type="ECO:0000256" key="2">
    <source>
        <dbReference type="ARBA" id="ARBA00022499"/>
    </source>
</evidence>
<evidence type="ECO:0000256" key="1">
    <source>
        <dbReference type="ARBA" id="ARBA00004906"/>
    </source>
</evidence>
<dbReference type="Proteomes" id="UP000694392">
    <property type="component" value="Unplaced"/>
</dbReference>
<dbReference type="Gene3D" id="1.10.10.10">
    <property type="entry name" value="Winged helix-like DNA-binding domain superfamily/Winged helix DNA-binding domain"/>
    <property type="match status" value="1"/>
</dbReference>